<proteinExistence type="predicted"/>
<organism evidence="3 4">
    <name type="scientific">Dielma fastidiosa</name>
    <dbReference type="NCBI Taxonomy" id="1034346"/>
    <lineage>
        <taxon>Bacteria</taxon>
        <taxon>Bacillati</taxon>
        <taxon>Bacillota</taxon>
        <taxon>Erysipelotrichia</taxon>
        <taxon>Erysipelotrichales</taxon>
        <taxon>Erysipelotrichaceae</taxon>
        <taxon>Dielma</taxon>
    </lineage>
</organism>
<dbReference type="STRING" id="1034346.GCA_000313565_02646"/>
<reference evidence="2" key="2">
    <citation type="submission" date="2022-03" db="EMBL/GenBank/DDBJ databases">
        <title>First case of bacteraemia caused by Dielma fastidiosa in a patient hospitalised with diverticulitis.</title>
        <authorList>
            <person name="Forman-Ankjaer B."/>
            <person name="Hvid-Jensen F."/>
            <person name="Kobel C.M."/>
            <person name="Greve T."/>
        </authorList>
    </citation>
    <scope>NUCLEOTIDE SEQUENCE</scope>
    <source>
        <strain evidence="2">AUH_DF_2021</strain>
    </source>
</reference>
<protein>
    <submittedName>
        <fullName evidence="3">Uncharacterized protein</fullName>
    </submittedName>
</protein>
<sequence>MAHINKQIVELKHQMERTKLLQLEKQSLKNQLENKLAEIEKMRSRVNASEESKHNYRLSIASLVSNFRKKKEDQAIKEILDLKQKENDLSVLQAEYDRVVEELKAQGSFDKQYFKLMQEKKLQATHQDNEVLEQLEMVIEKCRLENKRINDAQHLGEKALALIHEVFDGCFSSTQKHLFESSLTKGSKQFERLNAMQELIAQLKRTLDQFEAAYDRCPKLNESVLEIDFVPVADQIVDNFLMDYFFEDEVITLKKQIMKIKKQIVDALHDLDIQLRMNQNKIIEMLDCINAVGERNE</sequence>
<evidence type="ECO:0000256" key="1">
    <source>
        <dbReference type="SAM" id="Coils"/>
    </source>
</evidence>
<comment type="caution">
    <text evidence="3">The sequence shown here is derived from an EMBL/GenBank/DDBJ whole genome shotgun (WGS) entry which is preliminary data.</text>
</comment>
<evidence type="ECO:0000313" key="3">
    <source>
        <dbReference type="EMBL" id="PXX74511.1"/>
    </source>
</evidence>
<keyword evidence="1" id="KW-0175">Coiled coil</keyword>
<gene>
    <name evidence="3" type="ORF">DES51_12416</name>
    <name evidence="2" type="ORF">MQE39_11335</name>
</gene>
<reference evidence="3 4" key="1">
    <citation type="submission" date="2018-05" db="EMBL/GenBank/DDBJ databases">
        <title>Genomic Encyclopedia of Type Strains, Phase IV (KMG-IV): sequencing the most valuable type-strain genomes for metagenomic binning, comparative biology and taxonomic classification.</title>
        <authorList>
            <person name="Goeker M."/>
        </authorList>
    </citation>
    <scope>NUCLEOTIDE SEQUENCE [LARGE SCALE GENOMIC DNA]</scope>
    <source>
        <strain evidence="3 4">JC118</strain>
    </source>
</reference>
<evidence type="ECO:0000313" key="4">
    <source>
        <dbReference type="Proteomes" id="UP000247612"/>
    </source>
</evidence>
<dbReference type="Proteomes" id="UP000247612">
    <property type="component" value="Unassembled WGS sequence"/>
</dbReference>
<name>A0A2V2FJ92_9FIRM</name>
<dbReference type="Proteomes" id="UP001276902">
    <property type="component" value="Unassembled WGS sequence"/>
</dbReference>
<dbReference type="AlphaFoldDB" id="A0A2V2FJ92"/>
<dbReference type="OrthoDB" id="9876801at2"/>
<accession>A0A2V2FJ92</accession>
<keyword evidence="4" id="KW-1185">Reference proteome</keyword>
<dbReference type="RefSeq" id="WP_022938931.1">
    <property type="nucleotide sequence ID" value="NZ_BAABZA010000003.1"/>
</dbReference>
<evidence type="ECO:0000313" key="2">
    <source>
        <dbReference type="EMBL" id="MDY5168707.1"/>
    </source>
</evidence>
<feature type="coiled-coil region" evidence="1">
    <location>
        <begin position="11"/>
        <end position="52"/>
    </location>
</feature>
<dbReference type="EMBL" id="JALDAW010000016">
    <property type="protein sequence ID" value="MDY5168707.1"/>
    <property type="molecule type" value="Genomic_DNA"/>
</dbReference>
<dbReference type="EMBL" id="QJKH01000024">
    <property type="protein sequence ID" value="PXX74511.1"/>
    <property type="molecule type" value="Genomic_DNA"/>
</dbReference>